<sequence>HQVCTSIFITKDWISYLTYTGDSNTIYGDDFRSNGRFTFQALVVFCKLANRTVSDSLAEFLLNMYISATVTPLELFQSQILTFIDQFNSSITNNFLRTLDLVR</sequence>
<evidence type="ECO:0000313" key="2">
    <source>
        <dbReference type="Proteomes" id="UP000663844"/>
    </source>
</evidence>
<dbReference type="EMBL" id="CAJOAZ010026970">
    <property type="protein sequence ID" value="CAF4405850.1"/>
    <property type="molecule type" value="Genomic_DNA"/>
</dbReference>
<evidence type="ECO:0000313" key="1">
    <source>
        <dbReference type="EMBL" id="CAF4405850.1"/>
    </source>
</evidence>
<reference evidence="1" key="1">
    <citation type="submission" date="2021-02" db="EMBL/GenBank/DDBJ databases">
        <authorList>
            <person name="Nowell W R."/>
        </authorList>
    </citation>
    <scope>NUCLEOTIDE SEQUENCE</scope>
</reference>
<proteinExistence type="predicted"/>
<dbReference type="AlphaFoldDB" id="A0A820PB85"/>
<name>A0A820PB85_9BILA</name>
<feature type="non-terminal residue" evidence="1">
    <location>
        <position position="1"/>
    </location>
</feature>
<organism evidence="1 2">
    <name type="scientific">Adineta steineri</name>
    <dbReference type="NCBI Taxonomy" id="433720"/>
    <lineage>
        <taxon>Eukaryota</taxon>
        <taxon>Metazoa</taxon>
        <taxon>Spiralia</taxon>
        <taxon>Gnathifera</taxon>
        <taxon>Rotifera</taxon>
        <taxon>Eurotatoria</taxon>
        <taxon>Bdelloidea</taxon>
        <taxon>Adinetida</taxon>
        <taxon>Adinetidae</taxon>
        <taxon>Adineta</taxon>
    </lineage>
</organism>
<dbReference type="Proteomes" id="UP000663844">
    <property type="component" value="Unassembled WGS sequence"/>
</dbReference>
<accession>A0A820PB85</accession>
<comment type="caution">
    <text evidence="1">The sequence shown here is derived from an EMBL/GenBank/DDBJ whole genome shotgun (WGS) entry which is preliminary data.</text>
</comment>
<protein>
    <submittedName>
        <fullName evidence="1">Uncharacterized protein</fullName>
    </submittedName>
</protein>
<gene>
    <name evidence="1" type="ORF">OXD698_LOCUS51732</name>
</gene>
<feature type="non-terminal residue" evidence="1">
    <location>
        <position position="103"/>
    </location>
</feature>